<organism evidence="1 2">
    <name type="scientific">Dichanthelium oligosanthes</name>
    <dbReference type="NCBI Taxonomy" id="888268"/>
    <lineage>
        <taxon>Eukaryota</taxon>
        <taxon>Viridiplantae</taxon>
        <taxon>Streptophyta</taxon>
        <taxon>Embryophyta</taxon>
        <taxon>Tracheophyta</taxon>
        <taxon>Spermatophyta</taxon>
        <taxon>Magnoliopsida</taxon>
        <taxon>Liliopsida</taxon>
        <taxon>Poales</taxon>
        <taxon>Poaceae</taxon>
        <taxon>PACMAD clade</taxon>
        <taxon>Panicoideae</taxon>
        <taxon>Panicodae</taxon>
        <taxon>Paniceae</taxon>
        <taxon>Dichantheliinae</taxon>
        <taxon>Dichanthelium</taxon>
    </lineage>
</organism>
<name>A0A1E5VHX8_9POAL</name>
<sequence length="137" mass="16231">MAEAKLRPNSGLSYTQKRWLQRLTAQELKERNMPWVPKGNIHVQNKDGIQKFIAHGATEVKKRKEVKKQLPSQMFASNHQNLWLPHHPYSPTMPLMSISWNPSPRIFGYPSCSYFDSWMPYEYLYHRGTLPNYYTFD</sequence>
<gene>
    <name evidence="1" type="ORF">BAE44_0014256</name>
</gene>
<reference evidence="1 2" key="1">
    <citation type="submission" date="2016-09" db="EMBL/GenBank/DDBJ databases">
        <title>The draft genome of Dichanthelium oligosanthes: A C3 panicoid grass species.</title>
        <authorList>
            <person name="Studer A.J."/>
            <person name="Schnable J.C."/>
            <person name="Brutnell T.P."/>
        </authorList>
    </citation>
    <scope>NUCLEOTIDE SEQUENCE [LARGE SCALE GENOMIC DNA]</scope>
    <source>
        <strain evidence="2">cv. Kellogg 1175</strain>
        <tissue evidence="1">Leaf</tissue>
    </source>
</reference>
<dbReference type="EMBL" id="LWDX02039023">
    <property type="protein sequence ID" value="OEL24726.1"/>
    <property type="molecule type" value="Genomic_DNA"/>
</dbReference>
<protein>
    <submittedName>
        <fullName evidence="1">Uncharacterized protein</fullName>
    </submittedName>
</protein>
<evidence type="ECO:0000313" key="1">
    <source>
        <dbReference type="EMBL" id="OEL24726.1"/>
    </source>
</evidence>
<dbReference type="OrthoDB" id="695865at2759"/>
<proteinExistence type="predicted"/>
<accession>A0A1E5VHX8</accession>
<dbReference type="Proteomes" id="UP000095767">
    <property type="component" value="Unassembled WGS sequence"/>
</dbReference>
<evidence type="ECO:0000313" key="2">
    <source>
        <dbReference type="Proteomes" id="UP000095767"/>
    </source>
</evidence>
<keyword evidence="2" id="KW-1185">Reference proteome</keyword>
<dbReference type="AlphaFoldDB" id="A0A1E5VHX8"/>
<comment type="caution">
    <text evidence="1">The sequence shown here is derived from an EMBL/GenBank/DDBJ whole genome shotgun (WGS) entry which is preliminary data.</text>
</comment>